<dbReference type="Pfam" id="PF02954">
    <property type="entry name" value="HTH_8"/>
    <property type="match status" value="1"/>
</dbReference>
<keyword evidence="1" id="KW-0547">Nucleotide-binding</keyword>
<dbReference type="PANTHER" id="PTHR32071:SF74">
    <property type="entry name" value="TRANSCRIPTIONAL ACTIVATOR ROCR"/>
    <property type="match status" value="1"/>
</dbReference>
<dbReference type="EMBL" id="APJX01000001">
    <property type="protein sequence ID" value="EMS81686.1"/>
    <property type="molecule type" value="Genomic_DNA"/>
</dbReference>
<dbReference type="OrthoDB" id="9803970at2"/>
<dbReference type="InterPro" id="IPR002078">
    <property type="entry name" value="Sigma_54_int"/>
</dbReference>
<dbReference type="GO" id="GO:0006355">
    <property type="term" value="P:regulation of DNA-templated transcription"/>
    <property type="evidence" value="ECO:0007669"/>
    <property type="project" value="InterPro"/>
</dbReference>
<dbReference type="InterPro" id="IPR058031">
    <property type="entry name" value="AAA_lid_NorR"/>
</dbReference>
<dbReference type="PROSITE" id="PS00688">
    <property type="entry name" value="SIGMA54_INTERACT_3"/>
    <property type="match status" value="1"/>
</dbReference>
<dbReference type="InterPro" id="IPR000014">
    <property type="entry name" value="PAS"/>
</dbReference>
<evidence type="ECO:0000259" key="7">
    <source>
        <dbReference type="PROSITE" id="PS50112"/>
    </source>
</evidence>
<reference evidence="8 9" key="1">
    <citation type="journal article" date="2013" name="Genome Announc.">
        <title>Draft Genome Sequence of Desulfotignum phosphitoxidans DSM 13687 Strain FiPS-3.</title>
        <authorList>
            <person name="Poehlein A."/>
            <person name="Daniel R."/>
            <person name="Simeonova D.D."/>
        </authorList>
    </citation>
    <scope>NUCLEOTIDE SEQUENCE [LARGE SCALE GENOMIC DNA]</scope>
    <source>
        <strain evidence="8 9">DSM 13687</strain>
    </source>
</reference>
<dbReference type="InterPro" id="IPR025944">
    <property type="entry name" value="Sigma_54_int_dom_CS"/>
</dbReference>
<dbReference type="PRINTS" id="PR01590">
    <property type="entry name" value="HTHFIS"/>
</dbReference>
<dbReference type="Pfam" id="PF00158">
    <property type="entry name" value="Sigma54_activat"/>
    <property type="match status" value="1"/>
</dbReference>
<dbReference type="PROSITE" id="PS50045">
    <property type="entry name" value="SIGMA54_INTERACT_4"/>
    <property type="match status" value="1"/>
</dbReference>
<dbReference type="Gene3D" id="3.40.50.300">
    <property type="entry name" value="P-loop containing nucleotide triphosphate hydrolases"/>
    <property type="match status" value="1"/>
</dbReference>
<evidence type="ECO:0000256" key="3">
    <source>
        <dbReference type="ARBA" id="ARBA00023015"/>
    </source>
</evidence>
<proteinExistence type="predicted"/>
<dbReference type="SMART" id="SM00382">
    <property type="entry name" value="AAA"/>
    <property type="match status" value="1"/>
</dbReference>
<dbReference type="SUPFAM" id="SSF55785">
    <property type="entry name" value="PYP-like sensor domain (PAS domain)"/>
    <property type="match status" value="1"/>
</dbReference>
<dbReference type="AlphaFoldDB" id="S0G8A3"/>
<dbReference type="Gene3D" id="1.10.10.60">
    <property type="entry name" value="Homeodomain-like"/>
    <property type="match status" value="1"/>
</dbReference>
<dbReference type="CDD" id="cd00009">
    <property type="entry name" value="AAA"/>
    <property type="match status" value="1"/>
</dbReference>
<dbReference type="PROSITE" id="PS50112">
    <property type="entry name" value="PAS"/>
    <property type="match status" value="1"/>
</dbReference>
<dbReference type="SUPFAM" id="SSF52540">
    <property type="entry name" value="P-loop containing nucleoside triphosphate hydrolases"/>
    <property type="match status" value="1"/>
</dbReference>
<dbReference type="Pfam" id="PF25601">
    <property type="entry name" value="AAA_lid_14"/>
    <property type="match status" value="1"/>
</dbReference>
<dbReference type="SUPFAM" id="SSF46689">
    <property type="entry name" value="Homeodomain-like"/>
    <property type="match status" value="1"/>
</dbReference>
<dbReference type="PATRIC" id="fig|1286635.3.peg.868"/>
<dbReference type="PANTHER" id="PTHR32071">
    <property type="entry name" value="TRANSCRIPTIONAL REGULATORY PROTEIN"/>
    <property type="match status" value="1"/>
</dbReference>
<keyword evidence="2" id="KW-0067">ATP-binding</keyword>
<dbReference type="GO" id="GO:0043565">
    <property type="term" value="F:sequence-specific DNA binding"/>
    <property type="evidence" value="ECO:0007669"/>
    <property type="project" value="InterPro"/>
</dbReference>
<dbReference type="GO" id="GO:0005524">
    <property type="term" value="F:ATP binding"/>
    <property type="evidence" value="ECO:0007669"/>
    <property type="project" value="UniProtKB-KW"/>
</dbReference>
<evidence type="ECO:0000313" key="9">
    <source>
        <dbReference type="Proteomes" id="UP000014216"/>
    </source>
</evidence>
<keyword evidence="3" id="KW-0805">Transcription regulation</keyword>
<dbReference type="Gene3D" id="1.10.8.60">
    <property type="match status" value="1"/>
</dbReference>
<evidence type="ECO:0000256" key="1">
    <source>
        <dbReference type="ARBA" id="ARBA00022741"/>
    </source>
</evidence>
<dbReference type="Proteomes" id="UP000014216">
    <property type="component" value="Unassembled WGS sequence"/>
</dbReference>
<dbReference type="FunFam" id="3.40.50.300:FF:000006">
    <property type="entry name" value="DNA-binding transcriptional regulator NtrC"/>
    <property type="match status" value="1"/>
</dbReference>
<dbReference type="InterPro" id="IPR009057">
    <property type="entry name" value="Homeodomain-like_sf"/>
</dbReference>
<evidence type="ECO:0000256" key="5">
    <source>
        <dbReference type="ARBA" id="ARBA00023163"/>
    </source>
</evidence>
<dbReference type="InterPro" id="IPR035965">
    <property type="entry name" value="PAS-like_dom_sf"/>
</dbReference>
<dbReference type="Gene3D" id="3.30.450.20">
    <property type="entry name" value="PAS domain"/>
    <property type="match status" value="1"/>
</dbReference>
<keyword evidence="9" id="KW-1185">Reference proteome</keyword>
<dbReference type="PROSITE" id="PS00676">
    <property type="entry name" value="SIGMA54_INTERACT_2"/>
    <property type="match status" value="1"/>
</dbReference>
<organism evidence="8 9">
    <name type="scientific">Desulfotignum phosphitoxidans DSM 13687</name>
    <dbReference type="NCBI Taxonomy" id="1286635"/>
    <lineage>
        <taxon>Bacteria</taxon>
        <taxon>Pseudomonadati</taxon>
        <taxon>Thermodesulfobacteriota</taxon>
        <taxon>Desulfobacteria</taxon>
        <taxon>Desulfobacterales</taxon>
        <taxon>Desulfobacteraceae</taxon>
        <taxon>Desulfotignum</taxon>
    </lineage>
</organism>
<dbReference type="PROSITE" id="PS00675">
    <property type="entry name" value="SIGMA54_INTERACT_1"/>
    <property type="match status" value="1"/>
</dbReference>
<evidence type="ECO:0000256" key="2">
    <source>
        <dbReference type="ARBA" id="ARBA00022840"/>
    </source>
</evidence>
<evidence type="ECO:0000313" key="8">
    <source>
        <dbReference type="EMBL" id="EMS81686.1"/>
    </source>
</evidence>
<dbReference type="InterPro" id="IPR025662">
    <property type="entry name" value="Sigma_54_int_dom_ATP-bd_1"/>
</dbReference>
<accession>S0G8A3</accession>
<feature type="domain" description="PAS" evidence="7">
    <location>
        <begin position="7"/>
        <end position="60"/>
    </location>
</feature>
<evidence type="ECO:0000256" key="4">
    <source>
        <dbReference type="ARBA" id="ARBA00023125"/>
    </source>
</evidence>
<dbReference type="CDD" id="cd00130">
    <property type="entry name" value="PAS"/>
    <property type="match status" value="1"/>
</dbReference>
<keyword evidence="4" id="KW-0238">DNA-binding</keyword>
<feature type="domain" description="Sigma-54 factor interaction" evidence="6">
    <location>
        <begin position="149"/>
        <end position="377"/>
    </location>
</feature>
<dbReference type="InterPro" id="IPR003593">
    <property type="entry name" value="AAA+_ATPase"/>
</dbReference>
<name>S0G8A3_9BACT</name>
<dbReference type="RefSeq" id="WP_006964450.1">
    <property type="nucleotide sequence ID" value="NZ_APJX01000001.1"/>
</dbReference>
<dbReference type="InterPro" id="IPR002197">
    <property type="entry name" value="HTH_Fis"/>
</dbReference>
<evidence type="ECO:0000259" key="6">
    <source>
        <dbReference type="PROSITE" id="PS50045"/>
    </source>
</evidence>
<dbReference type="InterPro" id="IPR027417">
    <property type="entry name" value="P-loop_NTPase"/>
</dbReference>
<protein>
    <submittedName>
        <fullName evidence="8">Arginine utilization regulatory protein RocR</fullName>
    </submittedName>
</protein>
<dbReference type="InterPro" id="IPR025943">
    <property type="entry name" value="Sigma_54_int_dom_ATP-bd_2"/>
</dbReference>
<comment type="caution">
    <text evidence="8">The sequence shown here is derived from an EMBL/GenBank/DDBJ whole genome shotgun (WGS) entry which is preliminary data.</text>
</comment>
<sequence>MERINFEDIDIYSVLSSMHEGVVIADITGKVIFFNQTQGQIDDISPADATGKNLLDIYQLTPETSPIMRCLTTGDPIINEPMVYRTRLGRVSNILSNAFPLYKSGQLIGAITFSKEYQLLEKVILSRTVSDRPVAKISSNGTRFSFKDIIASDPQMRSAIRMAKMSAGSPSPIMISGETGTGKELFAQSIHNYSPRKKKPFIPVNCTAIPENLLEGILFGTSKGSFTGAIDKPGLFEQANGGTIFLDELDAMPLTLQVKLLRVIQEKKVRKLGSLKEIDLDVKILSSVGQPPLKIIQSGSLRMDLFYRMGVVSIMLPPLKDRQGDMESLISHFISKFNRALSEKVETISPEVAALFAGYQWPGNVRELEHIIEAAMNMVDGTRVIHLAHLPPHIFSFAGRDAPKQLPVDPGHPPENGTSLMETQKSHEQQMLVNALIRSRGNAASAARSLGISPQSLHYKLKKYRLNRKAYVDQKSM</sequence>
<gene>
    <name evidence="8" type="primary">rocR2</name>
    <name evidence="8" type="ORF">Dpo_1c08270</name>
</gene>
<keyword evidence="5" id="KW-0804">Transcription</keyword>